<evidence type="ECO:0000256" key="5">
    <source>
        <dbReference type="ARBA" id="ARBA00022725"/>
    </source>
</evidence>
<comment type="caution">
    <text evidence="11">The sequence shown here is derived from an EMBL/GenBank/DDBJ whole genome shotgun (WGS) entry which is preliminary data.</text>
</comment>
<evidence type="ECO:0000256" key="2">
    <source>
        <dbReference type="ARBA" id="ARBA00022475"/>
    </source>
</evidence>
<evidence type="ECO:0000313" key="11">
    <source>
        <dbReference type="EMBL" id="KAK9510918.1"/>
    </source>
</evidence>
<reference evidence="11 12" key="1">
    <citation type="submission" date="2022-12" db="EMBL/GenBank/DDBJ databases">
        <title>Chromosome-level genome assembly of true bugs.</title>
        <authorList>
            <person name="Ma L."/>
            <person name="Li H."/>
        </authorList>
    </citation>
    <scope>NUCLEOTIDE SEQUENCE [LARGE SCALE GENOMIC DNA]</scope>
    <source>
        <strain evidence="11">Lab_2022b</strain>
    </source>
</reference>
<dbReference type="AlphaFoldDB" id="A0AAW1DP50"/>
<evidence type="ECO:0000256" key="9">
    <source>
        <dbReference type="ARBA" id="ARBA00023224"/>
    </source>
</evidence>
<evidence type="ECO:0000256" key="8">
    <source>
        <dbReference type="ARBA" id="ARBA00023170"/>
    </source>
</evidence>
<keyword evidence="12" id="KW-1185">Reference proteome</keyword>
<dbReference type="GO" id="GO:0007165">
    <property type="term" value="P:signal transduction"/>
    <property type="evidence" value="ECO:0007669"/>
    <property type="project" value="UniProtKB-KW"/>
</dbReference>
<keyword evidence="8" id="KW-0675">Receptor</keyword>
<evidence type="ECO:0008006" key="13">
    <source>
        <dbReference type="Google" id="ProtNLM"/>
    </source>
</evidence>
<keyword evidence="6 10" id="KW-1133">Transmembrane helix</keyword>
<keyword evidence="3" id="KW-0716">Sensory transduction</keyword>
<dbReference type="GO" id="GO:0005549">
    <property type="term" value="F:odorant binding"/>
    <property type="evidence" value="ECO:0007669"/>
    <property type="project" value="InterPro"/>
</dbReference>
<evidence type="ECO:0000256" key="1">
    <source>
        <dbReference type="ARBA" id="ARBA00004651"/>
    </source>
</evidence>
<dbReference type="PANTHER" id="PTHR21137:SF35">
    <property type="entry name" value="ODORANT RECEPTOR 19A-RELATED"/>
    <property type="match status" value="1"/>
</dbReference>
<evidence type="ECO:0000256" key="10">
    <source>
        <dbReference type="SAM" id="Phobius"/>
    </source>
</evidence>
<feature type="transmembrane region" description="Helical" evidence="10">
    <location>
        <begin position="142"/>
        <end position="169"/>
    </location>
</feature>
<keyword evidence="5" id="KW-0552">Olfaction</keyword>
<dbReference type="InterPro" id="IPR004117">
    <property type="entry name" value="7tm6_olfct_rcpt"/>
</dbReference>
<keyword evidence="9" id="KW-0807">Transducer</keyword>
<keyword evidence="2" id="KW-1003">Cell membrane</keyword>
<evidence type="ECO:0000256" key="7">
    <source>
        <dbReference type="ARBA" id="ARBA00023136"/>
    </source>
</evidence>
<accession>A0AAW1DP50</accession>
<proteinExistence type="predicted"/>
<evidence type="ECO:0000256" key="3">
    <source>
        <dbReference type="ARBA" id="ARBA00022606"/>
    </source>
</evidence>
<dbReference type="PANTHER" id="PTHR21137">
    <property type="entry name" value="ODORANT RECEPTOR"/>
    <property type="match status" value="1"/>
</dbReference>
<organism evidence="11 12">
    <name type="scientific">Rhynocoris fuscipes</name>
    <dbReference type="NCBI Taxonomy" id="488301"/>
    <lineage>
        <taxon>Eukaryota</taxon>
        <taxon>Metazoa</taxon>
        <taxon>Ecdysozoa</taxon>
        <taxon>Arthropoda</taxon>
        <taxon>Hexapoda</taxon>
        <taxon>Insecta</taxon>
        <taxon>Pterygota</taxon>
        <taxon>Neoptera</taxon>
        <taxon>Paraneoptera</taxon>
        <taxon>Hemiptera</taxon>
        <taxon>Heteroptera</taxon>
        <taxon>Panheteroptera</taxon>
        <taxon>Cimicomorpha</taxon>
        <taxon>Reduviidae</taxon>
        <taxon>Harpactorinae</taxon>
        <taxon>Harpactorini</taxon>
        <taxon>Rhynocoris</taxon>
    </lineage>
</organism>
<dbReference type="GO" id="GO:0005886">
    <property type="term" value="C:plasma membrane"/>
    <property type="evidence" value="ECO:0007669"/>
    <property type="project" value="UniProtKB-SubCell"/>
</dbReference>
<dbReference type="Proteomes" id="UP001461498">
    <property type="component" value="Unassembled WGS sequence"/>
</dbReference>
<evidence type="ECO:0000256" key="6">
    <source>
        <dbReference type="ARBA" id="ARBA00022989"/>
    </source>
</evidence>
<dbReference type="EMBL" id="JAPXFL010000002">
    <property type="protein sequence ID" value="KAK9510918.1"/>
    <property type="molecule type" value="Genomic_DNA"/>
</dbReference>
<dbReference type="Pfam" id="PF02949">
    <property type="entry name" value="7tm_6"/>
    <property type="match status" value="2"/>
</dbReference>
<feature type="transmembrane region" description="Helical" evidence="10">
    <location>
        <begin position="83"/>
        <end position="106"/>
    </location>
</feature>
<protein>
    <recommendedName>
        <fullName evidence="13">Odorant receptor</fullName>
    </recommendedName>
</protein>
<evidence type="ECO:0000256" key="4">
    <source>
        <dbReference type="ARBA" id="ARBA00022692"/>
    </source>
</evidence>
<sequence>MTAYISWGDIGEMGETLHYSAFIITTTSELTNGLLHRSQMEYMMRSLGYGVYDYGETLDEDTAAEIKKICSDAKRNKNFHSKIFTAMVLLALCFIILSKTVTKAFIGTNDDETNNKDEDFNGIIRYTPVPCWYPFDARDSAYMYYILQYAAGYAAALSVLATDVIYICLSEEIAAQLKIVGITLRNAVQRAKKFMVSTGEKNIKKSLSRCLSCSVEHHISLEIGDQIYESDWIKYSSEMKNFVLMVTGRSLKPKTLSAGGFSDLSMVTFSNVLSSAYSYFNLLNASQ</sequence>
<evidence type="ECO:0000313" key="12">
    <source>
        <dbReference type="Proteomes" id="UP001461498"/>
    </source>
</evidence>
<dbReference type="GO" id="GO:0004984">
    <property type="term" value="F:olfactory receptor activity"/>
    <property type="evidence" value="ECO:0007669"/>
    <property type="project" value="InterPro"/>
</dbReference>
<name>A0AAW1DP50_9HEMI</name>
<keyword evidence="4 10" id="KW-0812">Transmembrane</keyword>
<gene>
    <name evidence="11" type="ORF">O3M35_005594</name>
</gene>
<keyword evidence="7 10" id="KW-0472">Membrane</keyword>
<comment type="subcellular location">
    <subcellularLocation>
        <location evidence="1">Cell membrane</location>
        <topology evidence="1">Multi-pass membrane protein</topology>
    </subcellularLocation>
</comment>